<reference evidence="2" key="1">
    <citation type="submission" date="2019-08" db="EMBL/GenBank/DDBJ databases">
        <title>Genomic characterization of a novel candidate phylum (ARYD3) from a high temperature, high salinity tertiary oil reservoir in north central Oklahoma, USA.</title>
        <authorList>
            <person name="Youssef N.H."/>
            <person name="Yadav A."/>
            <person name="Elshahed M.S."/>
        </authorList>
    </citation>
    <scope>NUCLEOTIDE SEQUENCE [LARGE SCALE GENOMIC DNA]</scope>
    <source>
        <strain evidence="2">ARYD3</strain>
    </source>
</reference>
<dbReference type="AlphaFoldDB" id="A0A5D0MGE6"/>
<accession>A0A5D0MGE6</accession>
<protein>
    <submittedName>
        <fullName evidence="2">DUF4145 domain-containing protein</fullName>
    </submittedName>
</protein>
<dbReference type="Pfam" id="PF13643">
    <property type="entry name" value="DUF4145"/>
    <property type="match status" value="1"/>
</dbReference>
<keyword evidence="3" id="KW-1185">Reference proteome</keyword>
<evidence type="ECO:0000313" key="2">
    <source>
        <dbReference type="EMBL" id="TYB30551.1"/>
    </source>
</evidence>
<dbReference type="Proteomes" id="UP000324143">
    <property type="component" value="Unassembled WGS sequence"/>
</dbReference>
<evidence type="ECO:0000259" key="1">
    <source>
        <dbReference type="Pfam" id="PF13643"/>
    </source>
</evidence>
<dbReference type="EMBL" id="VSIX01000119">
    <property type="protein sequence ID" value="TYB30551.1"/>
    <property type="molecule type" value="Genomic_DNA"/>
</dbReference>
<organism evidence="2 3">
    <name type="scientific">Candidatus Mcinerneyibacterium aminivorans</name>
    <dbReference type="NCBI Taxonomy" id="2703815"/>
    <lineage>
        <taxon>Bacteria</taxon>
        <taxon>Candidatus Macinerneyibacteriota</taxon>
        <taxon>Candidatus Mcinerneyibacteria</taxon>
        <taxon>Candidatus Mcinerneyibacteriales</taxon>
        <taxon>Candidatus Mcinerneyibacteriaceae</taxon>
        <taxon>Candidatus Mcinerneyibacterium</taxon>
    </lineage>
</organism>
<dbReference type="InterPro" id="IPR025285">
    <property type="entry name" value="DUF4145"/>
</dbReference>
<comment type="caution">
    <text evidence="2">The sequence shown here is derived from an EMBL/GenBank/DDBJ whole genome shotgun (WGS) entry which is preliminary data.</text>
</comment>
<name>A0A5D0MGE6_9BACT</name>
<gene>
    <name evidence="2" type="ORF">FXF47_08635</name>
</gene>
<evidence type="ECO:0000313" key="3">
    <source>
        <dbReference type="Proteomes" id="UP000324143"/>
    </source>
</evidence>
<proteinExistence type="predicted"/>
<feature type="domain" description="DUF4145" evidence="1">
    <location>
        <begin position="111"/>
        <end position="195"/>
    </location>
</feature>
<sequence>MNMESWWRLGEGSGYRGKELSLFRIECPFCSEKGSWELVNREKKSKPNANKTLFFDTYKCGNCSSFVLIFWSAGDNLHNYRMIPWPLKLNNYPDYIPEKVGNYWLQAKRNLKEENFEAAAIMARSSLQAALRDNGAKGKKLYKEIDNFTESGKLPPLMNDWAHNLRLLGNEANHPKPEKEPVDPYDVSDIIKFLDFLLEYLYKLPKQIEKYRSRGKE</sequence>